<evidence type="ECO:0000313" key="9">
    <source>
        <dbReference type="EMBL" id="EEA05283.1"/>
    </source>
</evidence>
<dbReference type="SUPFAM" id="SSF53335">
    <property type="entry name" value="S-adenosyl-L-methionine-dependent methyltransferases"/>
    <property type="match status" value="1"/>
</dbReference>
<dbReference type="PANTHER" id="PTHR12189">
    <property type="entry name" value="MRNA GUANINE-7- METHYLTRANSFERASE"/>
    <property type="match status" value="1"/>
</dbReference>
<sequence>MSQNSAKLHFISLAKRASIIDIIRDFIVQCSEHPNSDIYASFGELSGVFSGLNIHLPVAGECILEQGSSDYKFIDKISWKQQSFLVERILKANRTSWEAESLPLSVLVEEYYNNEIVVVSDNEGNKKDTFYELNLGDIIIYRPKSLVHYRISGVSRTAIDTKPKEFNLLSKHEKNIVGWKFYRKIGRNYPFWEIKIVHVAQNNKELKDLDNDKSITKDKEDDDEDIQKSEYWMVLLVGCKDIILKHVDLYKKGMNNGLYRIVTEFVLNSRIIANYLEECLTLSMSQTPRFMSYYYPNFFGDITSSVKAHYNTKKIKQADHSIIQGLRRYNNEVKRALIDLFVDGPLKVKDSGYYILDLACGHGQDILKYKGKKIKKLIGIDISAEEIAEARHRLKGYQHSVCFPIEFHVGNLLSKSTYTNILKNYKFDVVTIQLALHYMLINEEVSREFLNNVVKYMNPGGLFIGTTISCDEVYNSIKYGSEKVESIKLENEIDKSEYVGPPKSDLKYISGNSIYSITIDSEMWDLISKDEKDNYGLTYFRNTWGLKYDFWLIEHINQYEYVVPWDAFCNLAKEVGLELLYTSNFPQFTKYVCNHYPNLRISNWIKNPKNANILTQQESDAFSLYRTFVFKKAIIPEEVSDEKYIHSLSSGYKIRRKNT</sequence>
<keyword evidence="10" id="KW-1185">Reference proteome</keyword>
<evidence type="ECO:0000256" key="5">
    <source>
        <dbReference type="ARBA" id="ARBA00022884"/>
    </source>
</evidence>
<dbReference type="Proteomes" id="UP000001460">
    <property type="component" value="Unassembled WGS sequence"/>
</dbReference>
<keyword evidence="3 9" id="KW-0808">Transferase</keyword>
<dbReference type="InterPro" id="IPR029063">
    <property type="entry name" value="SAM-dependent_MTases_sf"/>
</dbReference>
<evidence type="ECO:0000313" key="10">
    <source>
        <dbReference type="Proteomes" id="UP000001460"/>
    </source>
</evidence>
<dbReference type="Gene3D" id="3.40.50.150">
    <property type="entry name" value="Vaccinia Virus protein VP39"/>
    <property type="match status" value="1"/>
</dbReference>
<keyword evidence="4" id="KW-0949">S-adenosyl-L-methionine</keyword>
<dbReference type="GeneID" id="6994831"/>
<dbReference type="InterPro" id="IPR039753">
    <property type="entry name" value="RG7MT1"/>
</dbReference>
<dbReference type="STRING" id="441375.B6ABT0"/>
<evidence type="ECO:0000256" key="2">
    <source>
        <dbReference type="ARBA" id="ARBA00022603"/>
    </source>
</evidence>
<dbReference type="PANTHER" id="PTHR12189:SF2">
    <property type="entry name" value="MRNA CAP GUANINE-N7 METHYLTRANSFERASE"/>
    <property type="match status" value="1"/>
</dbReference>
<comment type="catalytic activity">
    <reaction evidence="7">
        <text>a 5'-end (5'-triphosphoguanosine)-ribonucleoside in mRNA + S-adenosyl-L-methionine = a 5'-end (N(7)-methyl 5'-triphosphoguanosine)-ribonucleoside in mRNA + S-adenosyl-L-homocysteine</text>
        <dbReference type="Rhea" id="RHEA:67008"/>
        <dbReference type="Rhea" id="RHEA-COMP:17166"/>
        <dbReference type="Rhea" id="RHEA-COMP:17167"/>
        <dbReference type="ChEBI" id="CHEBI:57856"/>
        <dbReference type="ChEBI" id="CHEBI:59789"/>
        <dbReference type="ChEBI" id="CHEBI:156461"/>
        <dbReference type="ChEBI" id="CHEBI:167617"/>
        <dbReference type="EC" id="2.1.1.56"/>
    </reaction>
</comment>
<dbReference type="OrthoDB" id="10248867at2759"/>
<keyword evidence="5" id="KW-0694">RNA-binding</keyword>
<evidence type="ECO:0000256" key="1">
    <source>
        <dbReference type="ARBA" id="ARBA00011926"/>
    </source>
</evidence>
<organism evidence="9 10">
    <name type="scientific">Cryptosporidium muris (strain RN66)</name>
    <dbReference type="NCBI Taxonomy" id="441375"/>
    <lineage>
        <taxon>Eukaryota</taxon>
        <taxon>Sar</taxon>
        <taxon>Alveolata</taxon>
        <taxon>Apicomplexa</taxon>
        <taxon>Conoidasida</taxon>
        <taxon>Coccidia</taxon>
        <taxon>Eucoccidiorida</taxon>
        <taxon>Eimeriorina</taxon>
        <taxon>Cryptosporidiidae</taxon>
        <taxon>Cryptosporidium</taxon>
    </lineage>
</organism>
<dbReference type="GO" id="GO:0005634">
    <property type="term" value="C:nucleus"/>
    <property type="evidence" value="ECO:0007669"/>
    <property type="project" value="TreeGrafter"/>
</dbReference>
<dbReference type="EC" id="2.1.1.56" evidence="1"/>
<dbReference type="InterPro" id="IPR004971">
    <property type="entry name" value="mRNA_G-N7_MeTrfase_dom"/>
</dbReference>
<dbReference type="EMBL" id="DS989727">
    <property type="protein sequence ID" value="EEA05283.1"/>
    <property type="molecule type" value="Genomic_DNA"/>
</dbReference>
<dbReference type="OMA" id="TIDSEMW"/>
<keyword evidence="6" id="KW-0506">mRNA capping</keyword>
<protein>
    <recommendedName>
        <fullName evidence="1">mRNA (guanine-N(7))-methyltransferase</fullName>
        <ecNumber evidence="1">2.1.1.56</ecNumber>
    </recommendedName>
</protein>
<dbReference type="CDD" id="cd02440">
    <property type="entry name" value="AdoMet_MTases"/>
    <property type="match status" value="1"/>
</dbReference>
<dbReference type="RefSeq" id="XP_002139632.1">
    <property type="nucleotide sequence ID" value="XM_002139596.1"/>
</dbReference>
<reference evidence="9" key="1">
    <citation type="submission" date="2008-06" db="EMBL/GenBank/DDBJ databases">
        <authorList>
            <person name="Lorenzi H."/>
            <person name="Inman J."/>
            <person name="Miller J."/>
            <person name="Schobel S."/>
            <person name="Amedeo P."/>
            <person name="Caler E.V."/>
            <person name="da Silva J."/>
        </authorList>
    </citation>
    <scope>NUCLEOTIDE SEQUENCE [LARGE SCALE GENOMIC DNA]</scope>
    <source>
        <strain evidence="9">RN66</strain>
    </source>
</reference>
<evidence type="ECO:0000256" key="4">
    <source>
        <dbReference type="ARBA" id="ARBA00022691"/>
    </source>
</evidence>
<proteinExistence type="predicted"/>
<feature type="domain" description="MRNA cap 0 methyltransferase" evidence="8">
    <location>
        <begin position="321"/>
        <end position="633"/>
    </location>
</feature>
<keyword evidence="2 9" id="KW-0489">Methyltransferase</keyword>
<evidence type="ECO:0000259" key="8">
    <source>
        <dbReference type="PROSITE" id="PS51562"/>
    </source>
</evidence>
<dbReference type="AlphaFoldDB" id="B6ABT0"/>
<accession>B6ABT0</accession>
<dbReference type="eggNOG" id="KOG1975">
    <property type="taxonomic scope" value="Eukaryota"/>
</dbReference>
<dbReference type="GO" id="GO:0004482">
    <property type="term" value="F:mRNA 5'-cap (guanine-N7-)-methyltransferase activity"/>
    <property type="evidence" value="ECO:0007669"/>
    <property type="project" value="UniProtKB-EC"/>
</dbReference>
<dbReference type="VEuPathDB" id="CryptoDB:CMU_022880"/>
<dbReference type="PROSITE" id="PS51562">
    <property type="entry name" value="RNA_CAP0_MT"/>
    <property type="match status" value="1"/>
</dbReference>
<dbReference type="GO" id="GO:0003723">
    <property type="term" value="F:RNA binding"/>
    <property type="evidence" value="ECO:0007669"/>
    <property type="project" value="UniProtKB-KW"/>
</dbReference>
<gene>
    <name evidence="9" type="ORF">CMU_022880</name>
</gene>
<keyword evidence="6" id="KW-0507">mRNA processing</keyword>
<evidence type="ECO:0000256" key="3">
    <source>
        <dbReference type="ARBA" id="ARBA00022679"/>
    </source>
</evidence>
<dbReference type="Pfam" id="PF03291">
    <property type="entry name" value="mRNA_G-N7_MeTrfase"/>
    <property type="match status" value="1"/>
</dbReference>
<evidence type="ECO:0000256" key="7">
    <source>
        <dbReference type="ARBA" id="ARBA00044712"/>
    </source>
</evidence>
<evidence type="ECO:0000256" key="6">
    <source>
        <dbReference type="ARBA" id="ARBA00023042"/>
    </source>
</evidence>
<name>B6ABT0_CRYMR</name>